<dbReference type="InterPro" id="IPR001279">
    <property type="entry name" value="Metallo-B-lactamas"/>
</dbReference>
<dbReference type="OrthoDB" id="9761531at2"/>
<dbReference type="PANTHER" id="PTHR30619:SF1">
    <property type="entry name" value="RECOMBINATION PROTEIN 2"/>
    <property type="match status" value="1"/>
</dbReference>
<name>A0A512AX40_9BACT</name>
<dbReference type="InterPro" id="IPR052159">
    <property type="entry name" value="Competence_DNA_uptake"/>
</dbReference>
<proteinExistence type="predicted"/>
<dbReference type="PANTHER" id="PTHR30619">
    <property type="entry name" value="DNA INTERNALIZATION/COMPETENCE PROTEIN COMEC/REC2"/>
    <property type="match status" value="1"/>
</dbReference>
<organism evidence="2 3">
    <name type="scientific">Adhaeribacter aerolatus</name>
    <dbReference type="NCBI Taxonomy" id="670289"/>
    <lineage>
        <taxon>Bacteria</taxon>
        <taxon>Pseudomonadati</taxon>
        <taxon>Bacteroidota</taxon>
        <taxon>Cytophagia</taxon>
        <taxon>Cytophagales</taxon>
        <taxon>Hymenobacteraceae</taxon>
        <taxon>Adhaeribacter</taxon>
    </lineage>
</organism>
<sequence length="364" mass="39602">MKKNRVLFAGLFAASVLVSGFTVPLLRPEPTKKAVAAAATNLTMYWIDTEGGAATLIITPAGESVLIDTGNPGGRDSERIYQVARQVAGLKQIDHLLTTHWHIDHFGGAAELAAKMPIVEVIDKGIPANLSEDKNFAQNIQPYKDMTVKKRSLIKPNGTIQLQKLAKGLPNLSIRFVGVDKQFVAVAKNSKATDGCESATDKAPDTSDNANSTVLVMDYGPFRFFDGGDLTWNIEKNLVCPTNLVGTVDVYQVNHHGLDQSNNPVLVKSLAPTVSIMNNGTRKGCGPETVKTLRNTPSIQAAYQLHKNIRQDSEYNTQEGYIANLEENCKANFVKLTVAPDGKKYTVSIPATKHEKTFTTKTVH</sequence>
<evidence type="ECO:0000259" key="1">
    <source>
        <dbReference type="Pfam" id="PF00753"/>
    </source>
</evidence>
<feature type="domain" description="Metallo-beta-lactamase" evidence="1">
    <location>
        <begin position="52"/>
        <end position="127"/>
    </location>
</feature>
<dbReference type="SUPFAM" id="SSF56281">
    <property type="entry name" value="Metallo-hydrolase/oxidoreductase"/>
    <property type="match status" value="1"/>
</dbReference>
<dbReference type="RefSeq" id="WP_146897253.1">
    <property type="nucleotide sequence ID" value="NZ_BJYS01000010.1"/>
</dbReference>
<dbReference type="Pfam" id="PF00753">
    <property type="entry name" value="Lactamase_B"/>
    <property type="match status" value="1"/>
</dbReference>
<dbReference type="Proteomes" id="UP000321532">
    <property type="component" value="Unassembled WGS sequence"/>
</dbReference>
<reference evidence="2 3" key="1">
    <citation type="submission" date="2019-07" db="EMBL/GenBank/DDBJ databases">
        <title>Whole genome shotgun sequence of Adhaeribacter aerolatus NBRC 106133.</title>
        <authorList>
            <person name="Hosoyama A."/>
            <person name="Uohara A."/>
            <person name="Ohji S."/>
            <person name="Ichikawa N."/>
        </authorList>
    </citation>
    <scope>NUCLEOTIDE SEQUENCE [LARGE SCALE GENOMIC DNA]</scope>
    <source>
        <strain evidence="2 3">NBRC 106133</strain>
    </source>
</reference>
<comment type="caution">
    <text evidence="2">The sequence shown here is derived from an EMBL/GenBank/DDBJ whole genome shotgun (WGS) entry which is preliminary data.</text>
</comment>
<dbReference type="EMBL" id="BJYS01000010">
    <property type="protein sequence ID" value="GEO04077.1"/>
    <property type="molecule type" value="Genomic_DNA"/>
</dbReference>
<evidence type="ECO:0000313" key="3">
    <source>
        <dbReference type="Proteomes" id="UP000321532"/>
    </source>
</evidence>
<dbReference type="Gene3D" id="3.60.15.10">
    <property type="entry name" value="Ribonuclease Z/Hydroxyacylglutathione hydrolase-like"/>
    <property type="match status" value="1"/>
</dbReference>
<protein>
    <recommendedName>
        <fullName evidence="1">Metallo-beta-lactamase domain-containing protein</fullName>
    </recommendedName>
</protein>
<accession>A0A512AX40</accession>
<gene>
    <name evidence="2" type="ORF">AAE02nite_17410</name>
</gene>
<dbReference type="AlphaFoldDB" id="A0A512AX40"/>
<keyword evidence="3" id="KW-1185">Reference proteome</keyword>
<evidence type="ECO:0000313" key="2">
    <source>
        <dbReference type="EMBL" id="GEO04077.1"/>
    </source>
</evidence>
<dbReference type="InterPro" id="IPR036866">
    <property type="entry name" value="RibonucZ/Hydroxyglut_hydro"/>
</dbReference>